<keyword evidence="5" id="KW-0406">Ion transport</keyword>
<dbReference type="SUPFAM" id="SSF81324">
    <property type="entry name" value="Voltage-gated potassium channels"/>
    <property type="match status" value="1"/>
</dbReference>
<keyword evidence="7" id="KW-0407">Ion channel</keyword>
<comment type="subcellular location">
    <subcellularLocation>
        <location evidence="1">Membrane</location>
        <topology evidence="1">Multi-pass membrane protein</topology>
    </subcellularLocation>
</comment>
<keyword evidence="12" id="KW-1185">Reference proteome</keyword>
<dbReference type="EMBL" id="CALNXJ010000011">
    <property type="protein sequence ID" value="CAH3109199.1"/>
    <property type="molecule type" value="Genomic_DNA"/>
</dbReference>
<dbReference type="Gene3D" id="1.10.287.70">
    <property type="match status" value="1"/>
</dbReference>
<feature type="transmembrane region" description="Helical" evidence="8">
    <location>
        <begin position="238"/>
        <end position="260"/>
    </location>
</feature>
<feature type="domain" description="Potassium channel" evidence="10">
    <location>
        <begin position="207"/>
        <end position="259"/>
    </location>
</feature>
<keyword evidence="6 8" id="KW-0472">Membrane</keyword>
<accession>A0AAU9W9S9</accession>
<dbReference type="PRINTS" id="PR00169">
    <property type="entry name" value="KCHANNEL"/>
</dbReference>
<evidence type="ECO:0000256" key="3">
    <source>
        <dbReference type="ARBA" id="ARBA00022692"/>
    </source>
</evidence>
<sequence>MAVGQTLVKASKLYFFSLFLYNTAVFALKSGSIGNCPISSTNFSAAFLHNPPYVKANSTKWHGLIYDFVQAGLIRCFRRYSCNMTKMHWKEVFSEEKLSSLTLEEKTDIAIPITPSLFSSLTEELSTSRNWRVTLFTIVESPGLALVIDYDACKTKIEKIITYTILSAWPVCAVILLLAGISGISIWALETSTNHHHFPSSFGRGSTEGFWWAFVTMTTVGYGDKVPRTMYGRLFSVVWILTGVCLISIFTAAITSAITVSSVDPGCKSTQGKRLAAINGSDAEKEARHRGAYVTTFETEMKMFDVLTAGDVDGVMLDRFKAYYYLDQLKNDNLRVALRIDTSLQYGVSLIDRGFPELTGKNGCLAEYFVNSRHRLDRTMKHYIMPVKPLGSPTETVGVLSIHSRANQHLLITSVCIFVSFLISGLLWEFLYRRNHFSFFKSSPRGNKTNGSPLINKELAEIQNALEKLTAQVHTVQENL</sequence>
<feature type="transmembrane region" description="Helical" evidence="8">
    <location>
        <begin position="209"/>
        <end position="226"/>
    </location>
</feature>
<evidence type="ECO:0000256" key="1">
    <source>
        <dbReference type="ARBA" id="ARBA00004141"/>
    </source>
</evidence>
<evidence type="ECO:0000256" key="8">
    <source>
        <dbReference type="SAM" id="Phobius"/>
    </source>
</evidence>
<name>A0AAU9W9S9_9CNID</name>
<proteinExistence type="predicted"/>
<feature type="transmembrane region" description="Helical" evidence="8">
    <location>
        <begin position="160"/>
        <end position="189"/>
    </location>
</feature>
<evidence type="ECO:0000256" key="7">
    <source>
        <dbReference type="ARBA" id="ARBA00023303"/>
    </source>
</evidence>
<feature type="chain" id="PRO_5043695476" description="Potassium channel domain-containing protein" evidence="9">
    <location>
        <begin position="28"/>
        <end position="480"/>
    </location>
</feature>
<dbReference type="GO" id="GO:0008076">
    <property type="term" value="C:voltage-gated potassium channel complex"/>
    <property type="evidence" value="ECO:0007669"/>
    <property type="project" value="InterPro"/>
</dbReference>
<protein>
    <recommendedName>
        <fullName evidence="10">Potassium channel domain-containing protein</fullName>
    </recommendedName>
</protein>
<evidence type="ECO:0000313" key="12">
    <source>
        <dbReference type="Proteomes" id="UP001159428"/>
    </source>
</evidence>
<evidence type="ECO:0000256" key="5">
    <source>
        <dbReference type="ARBA" id="ARBA00023065"/>
    </source>
</evidence>
<dbReference type="GO" id="GO:0015276">
    <property type="term" value="F:ligand-gated monoatomic ion channel activity"/>
    <property type="evidence" value="ECO:0007669"/>
    <property type="project" value="InterPro"/>
</dbReference>
<dbReference type="Proteomes" id="UP001159428">
    <property type="component" value="Unassembled WGS sequence"/>
</dbReference>
<dbReference type="AlphaFoldDB" id="A0AAU9W9S9"/>
<evidence type="ECO:0000256" key="9">
    <source>
        <dbReference type="SAM" id="SignalP"/>
    </source>
</evidence>
<evidence type="ECO:0000256" key="6">
    <source>
        <dbReference type="ARBA" id="ARBA00023136"/>
    </source>
</evidence>
<comment type="caution">
    <text evidence="11">The sequence shown here is derived from an EMBL/GenBank/DDBJ whole genome shotgun (WGS) entry which is preliminary data.</text>
</comment>
<dbReference type="InterPro" id="IPR013099">
    <property type="entry name" value="K_chnl_dom"/>
</dbReference>
<dbReference type="GO" id="GO:0005251">
    <property type="term" value="F:delayed rectifier potassium channel activity"/>
    <property type="evidence" value="ECO:0007669"/>
    <property type="project" value="TreeGrafter"/>
</dbReference>
<keyword evidence="4 8" id="KW-1133">Transmembrane helix</keyword>
<dbReference type="GO" id="GO:0001508">
    <property type="term" value="P:action potential"/>
    <property type="evidence" value="ECO:0007669"/>
    <property type="project" value="TreeGrafter"/>
</dbReference>
<evidence type="ECO:0000256" key="4">
    <source>
        <dbReference type="ARBA" id="ARBA00022989"/>
    </source>
</evidence>
<dbReference type="Gene3D" id="3.40.190.10">
    <property type="entry name" value="Periplasmic binding protein-like II"/>
    <property type="match status" value="1"/>
</dbReference>
<feature type="signal peptide" evidence="9">
    <location>
        <begin position="1"/>
        <end position="27"/>
    </location>
</feature>
<gene>
    <name evidence="11" type="ORF">PMEA_00002877</name>
</gene>
<keyword evidence="9" id="KW-0732">Signal</keyword>
<evidence type="ECO:0000256" key="2">
    <source>
        <dbReference type="ARBA" id="ARBA00022448"/>
    </source>
</evidence>
<dbReference type="PANTHER" id="PTHR11537:SF252">
    <property type="entry name" value="POTASSIUM VOLTAGE-GATED CHANNEL PROTEIN SHAW"/>
    <property type="match status" value="1"/>
</dbReference>
<keyword evidence="3 8" id="KW-0812">Transmembrane</keyword>
<organism evidence="11 12">
    <name type="scientific">Pocillopora meandrina</name>
    <dbReference type="NCBI Taxonomy" id="46732"/>
    <lineage>
        <taxon>Eukaryota</taxon>
        <taxon>Metazoa</taxon>
        <taxon>Cnidaria</taxon>
        <taxon>Anthozoa</taxon>
        <taxon>Hexacorallia</taxon>
        <taxon>Scleractinia</taxon>
        <taxon>Astrocoeniina</taxon>
        <taxon>Pocilloporidae</taxon>
        <taxon>Pocillopora</taxon>
    </lineage>
</organism>
<dbReference type="Pfam" id="PF07885">
    <property type="entry name" value="Ion_trans_2"/>
    <property type="match status" value="1"/>
</dbReference>
<dbReference type="SUPFAM" id="SSF53850">
    <property type="entry name" value="Periplasmic binding protein-like II"/>
    <property type="match status" value="1"/>
</dbReference>
<dbReference type="PANTHER" id="PTHR11537">
    <property type="entry name" value="VOLTAGE-GATED POTASSIUM CHANNEL"/>
    <property type="match status" value="1"/>
</dbReference>
<keyword evidence="2" id="KW-0813">Transport</keyword>
<dbReference type="InterPro" id="IPR028325">
    <property type="entry name" value="VG_K_chnl"/>
</dbReference>
<feature type="transmembrane region" description="Helical" evidence="8">
    <location>
        <begin position="410"/>
        <end position="432"/>
    </location>
</feature>
<reference evidence="11 12" key="1">
    <citation type="submission" date="2022-05" db="EMBL/GenBank/DDBJ databases">
        <authorList>
            <consortium name="Genoscope - CEA"/>
            <person name="William W."/>
        </authorList>
    </citation>
    <scope>NUCLEOTIDE SEQUENCE [LARGE SCALE GENOMIC DNA]</scope>
</reference>
<evidence type="ECO:0000313" key="11">
    <source>
        <dbReference type="EMBL" id="CAH3109199.1"/>
    </source>
</evidence>
<evidence type="ECO:0000259" key="10">
    <source>
        <dbReference type="Pfam" id="PF07885"/>
    </source>
</evidence>